<evidence type="ECO:0000313" key="1">
    <source>
        <dbReference type="EMBL" id="GIY98056.1"/>
    </source>
</evidence>
<sequence length="142" mass="15986">MMFTIVLIKFYTLPCRFVLKTSFLTPQDQGEKTFNIVKSAKDNWFYKQVSVKGSLTTGIKILASLRYDEYKNFLEVGKGGCGLSSLQPPNLPDLYFSTGNVPFRRAGEKNPLKFFRPSQSVLGRSQIASTWGVVTPFKMAIV</sequence>
<accession>A0AAV4XVP2</accession>
<evidence type="ECO:0000313" key="2">
    <source>
        <dbReference type="Proteomes" id="UP001054945"/>
    </source>
</evidence>
<comment type="caution">
    <text evidence="1">The sequence shown here is derived from an EMBL/GenBank/DDBJ whole genome shotgun (WGS) entry which is preliminary data.</text>
</comment>
<reference evidence="1 2" key="1">
    <citation type="submission" date="2021-06" db="EMBL/GenBank/DDBJ databases">
        <title>Caerostris extrusa draft genome.</title>
        <authorList>
            <person name="Kono N."/>
            <person name="Arakawa K."/>
        </authorList>
    </citation>
    <scope>NUCLEOTIDE SEQUENCE [LARGE SCALE GENOMIC DNA]</scope>
</reference>
<keyword evidence="2" id="KW-1185">Reference proteome</keyword>
<dbReference type="AlphaFoldDB" id="A0AAV4XVP2"/>
<gene>
    <name evidence="1" type="ORF">CEXT_306941</name>
</gene>
<organism evidence="1 2">
    <name type="scientific">Caerostris extrusa</name>
    <name type="common">Bark spider</name>
    <name type="synonym">Caerostris bankana</name>
    <dbReference type="NCBI Taxonomy" id="172846"/>
    <lineage>
        <taxon>Eukaryota</taxon>
        <taxon>Metazoa</taxon>
        <taxon>Ecdysozoa</taxon>
        <taxon>Arthropoda</taxon>
        <taxon>Chelicerata</taxon>
        <taxon>Arachnida</taxon>
        <taxon>Araneae</taxon>
        <taxon>Araneomorphae</taxon>
        <taxon>Entelegynae</taxon>
        <taxon>Araneoidea</taxon>
        <taxon>Araneidae</taxon>
        <taxon>Caerostris</taxon>
    </lineage>
</organism>
<name>A0AAV4XVP2_CAEEX</name>
<dbReference type="Proteomes" id="UP001054945">
    <property type="component" value="Unassembled WGS sequence"/>
</dbReference>
<proteinExistence type="predicted"/>
<protein>
    <submittedName>
        <fullName evidence="1">Uncharacterized protein</fullName>
    </submittedName>
</protein>
<dbReference type="EMBL" id="BPLR01000876">
    <property type="protein sequence ID" value="GIY98056.1"/>
    <property type="molecule type" value="Genomic_DNA"/>
</dbReference>